<dbReference type="PANTHER" id="PTHR42928:SF5">
    <property type="entry name" value="BLR1237 PROTEIN"/>
    <property type="match status" value="1"/>
</dbReference>
<dbReference type="CDD" id="cd07012">
    <property type="entry name" value="PBP2_Bug_TTT"/>
    <property type="match status" value="1"/>
</dbReference>
<evidence type="ECO:0000256" key="1">
    <source>
        <dbReference type="ARBA" id="ARBA00006987"/>
    </source>
</evidence>
<proteinExistence type="inferred from homology"/>
<gene>
    <name evidence="2" type="ORF">G3576_29570</name>
</gene>
<accession>A0A6M1LVG8</accession>
<sequence length="315" mass="32819">MSTSRRAVAAGLLGAVLSRPALGQGSWPSRPIRLVVPFAAGTTVDTLARRLIGPLGDALDQPVLVDNRGGAGGNLGAVTVARAPADGYALLLGTIGTHGVNASLYADQGFDPLRDFRPISPYAETPNVLLARSDRFTDLNALLTAGRRRSVSFASTGTGTTAHLAMILFARATGIQVEHVPYNAPAQAVADLLAGRVDAIFYHPGIFRGQIEDGVLRPFAVTAPERAALLPGVPTTAELGWPAVRVQGWCGIFAPAGLPDAVARRLEEAMRTAKQEPALDAALVALGAALMPGGAAQLADLAMQEVERWRGMISP</sequence>
<dbReference type="Proteomes" id="UP000475385">
    <property type="component" value="Unassembled WGS sequence"/>
</dbReference>
<dbReference type="SUPFAM" id="SSF53850">
    <property type="entry name" value="Periplasmic binding protein-like II"/>
    <property type="match status" value="1"/>
</dbReference>
<organism evidence="2 3">
    <name type="scientific">Falsiroseomonas algicola</name>
    <dbReference type="NCBI Taxonomy" id="2716930"/>
    <lineage>
        <taxon>Bacteria</taxon>
        <taxon>Pseudomonadati</taxon>
        <taxon>Pseudomonadota</taxon>
        <taxon>Alphaproteobacteria</taxon>
        <taxon>Acetobacterales</taxon>
        <taxon>Roseomonadaceae</taxon>
        <taxon>Falsiroseomonas</taxon>
    </lineage>
</organism>
<dbReference type="RefSeq" id="WP_164698089.1">
    <property type="nucleotide sequence ID" value="NZ_JAAIKB010000026.1"/>
</dbReference>
<protein>
    <submittedName>
        <fullName evidence="2">Tripartite tricarboxylate transporter substrate binding protein</fullName>
    </submittedName>
</protein>
<dbReference type="Pfam" id="PF03401">
    <property type="entry name" value="TctC"/>
    <property type="match status" value="1"/>
</dbReference>
<dbReference type="InterPro" id="IPR042100">
    <property type="entry name" value="Bug_dom1"/>
</dbReference>
<keyword evidence="3" id="KW-1185">Reference proteome</keyword>
<dbReference type="PIRSF" id="PIRSF017082">
    <property type="entry name" value="YflP"/>
    <property type="match status" value="1"/>
</dbReference>
<reference evidence="2 3" key="1">
    <citation type="submission" date="2020-03" db="EMBL/GenBank/DDBJ databases">
        <title>Roseomonas stagni sp. nov., isolated from pond water in Japan.</title>
        <authorList>
            <person name="Furuhata K."/>
            <person name="Miyamoto H."/>
            <person name="Goto K."/>
        </authorList>
    </citation>
    <scope>NUCLEOTIDE SEQUENCE [LARGE SCALE GENOMIC DNA]</scope>
    <source>
        <strain evidence="2 3">PeD5</strain>
    </source>
</reference>
<comment type="caution">
    <text evidence="2">The sequence shown here is derived from an EMBL/GenBank/DDBJ whole genome shotgun (WGS) entry which is preliminary data.</text>
</comment>
<dbReference type="AlphaFoldDB" id="A0A6M1LVG8"/>
<dbReference type="PANTHER" id="PTHR42928">
    <property type="entry name" value="TRICARBOXYLATE-BINDING PROTEIN"/>
    <property type="match status" value="1"/>
</dbReference>
<evidence type="ECO:0000313" key="2">
    <source>
        <dbReference type="EMBL" id="NGM24177.1"/>
    </source>
</evidence>
<dbReference type="InterPro" id="IPR005064">
    <property type="entry name" value="BUG"/>
</dbReference>
<dbReference type="EMBL" id="JAAIKB010000026">
    <property type="protein sequence ID" value="NGM24177.1"/>
    <property type="molecule type" value="Genomic_DNA"/>
</dbReference>
<dbReference type="Gene3D" id="3.40.190.10">
    <property type="entry name" value="Periplasmic binding protein-like II"/>
    <property type="match status" value="1"/>
</dbReference>
<comment type="similarity">
    <text evidence="1">Belongs to the UPF0065 (bug) family.</text>
</comment>
<name>A0A6M1LVG8_9PROT</name>
<dbReference type="Gene3D" id="3.40.190.150">
    <property type="entry name" value="Bordetella uptake gene, domain 1"/>
    <property type="match status" value="1"/>
</dbReference>
<evidence type="ECO:0000313" key="3">
    <source>
        <dbReference type="Proteomes" id="UP000475385"/>
    </source>
</evidence>